<evidence type="ECO:0000256" key="2">
    <source>
        <dbReference type="ARBA" id="ARBA00009881"/>
    </source>
</evidence>
<keyword evidence="6" id="KW-0547">Nucleotide-binding</keyword>
<dbReference type="AlphaFoldDB" id="A0A1M4UEB8"/>
<dbReference type="RefSeq" id="WP_072819630.1">
    <property type="nucleotide sequence ID" value="NZ_FQUJ01000003.1"/>
</dbReference>
<keyword evidence="7" id="KW-0560">Oxidoreductase</keyword>
<protein>
    <recommendedName>
        <fullName evidence="11">Nitronate monooxygenase</fullName>
    </recommendedName>
    <alternativeName>
        <fullName evidence="9">Propionate 3-nitronate monooxygenase</fullName>
    </alternativeName>
</protein>
<dbReference type="CDD" id="cd04730">
    <property type="entry name" value="NPD_like"/>
    <property type="match status" value="1"/>
</dbReference>
<evidence type="ECO:0000256" key="9">
    <source>
        <dbReference type="ARBA" id="ARBA00031155"/>
    </source>
</evidence>
<evidence type="ECO:0000256" key="7">
    <source>
        <dbReference type="ARBA" id="ARBA00023002"/>
    </source>
</evidence>
<keyword evidence="3" id="KW-0216">Detoxification</keyword>
<dbReference type="PANTHER" id="PTHR42747">
    <property type="entry name" value="NITRONATE MONOOXYGENASE-RELATED"/>
    <property type="match status" value="1"/>
</dbReference>
<organism evidence="12 13">
    <name type="scientific">Modicisalibacter ilicicola DSM 19980</name>
    <dbReference type="NCBI Taxonomy" id="1121942"/>
    <lineage>
        <taxon>Bacteria</taxon>
        <taxon>Pseudomonadati</taxon>
        <taxon>Pseudomonadota</taxon>
        <taxon>Gammaproteobacteria</taxon>
        <taxon>Oceanospirillales</taxon>
        <taxon>Halomonadaceae</taxon>
        <taxon>Modicisalibacter</taxon>
    </lineage>
</organism>
<name>A0A1M4UEB8_9GAMM</name>
<dbReference type="GO" id="GO:0000166">
    <property type="term" value="F:nucleotide binding"/>
    <property type="evidence" value="ECO:0007669"/>
    <property type="project" value="UniProtKB-KW"/>
</dbReference>
<evidence type="ECO:0000313" key="12">
    <source>
        <dbReference type="EMBL" id="SHE54988.1"/>
    </source>
</evidence>
<keyword evidence="4" id="KW-0285">Flavoprotein</keyword>
<dbReference type="EMBL" id="FQUJ01000003">
    <property type="protein sequence ID" value="SHE54988.1"/>
    <property type="molecule type" value="Genomic_DNA"/>
</dbReference>
<keyword evidence="5" id="KW-0288">FMN</keyword>
<keyword evidence="8 12" id="KW-0503">Monooxygenase</keyword>
<dbReference type="SUPFAM" id="SSF51412">
    <property type="entry name" value="Inosine monophosphate dehydrogenase (IMPDH)"/>
    <property type="match status" value="1"/>
</dbReference>
<evidence type="ECO:0000256" key="1">
    <source>
        <dbReference type="ARBA" id="ARBA00001917"/>
    </source>
</evidence>
<comment type="cofactor">
    <cofactor evidence="1">
        <name>FMN</name>
        <dbReference type="ChEBI" id="CHEBI:58210"/>
    </cofactor>
</comment>
<evidence type="ECO:0000256" key="8">
    <source>
        <dbReference type="ARBA" id="ARBA00023033"/>
    </source>
</evidence>
<accession>A0A1M4UEB8</accession>
<dbReference type="PANTHER" id="PTHR42747:SF3">
    <property type="entry name" value="NITRONATE MONOOXYGENASE-RELATED"/>
    <property type="match status" value="1"/>
</dbReference>
<dbReference type="STRING" id="1121942.SAMN02745148_00599"/>
<reference evidence="12 13" key="1">
    <citation type="submission" date="2016-11" db="EMBL/GenBank/DDBJ databases">
        <authorList>
            <person name="Jaros S."/>
            <person name="Januszkiewicz K."/>
            <person name="Wedrychowicz H."/>
        </authorList>
    </citation>
    <scope>NUCLEOTIDE SEQUENCE [LARGE SCALE GENOMIC DNA]</scope>
    <source>
        <strain evidence="12 13">DSM 19980</strain>
    </source>
</reference>
<sequence>MQSSRKFLERLGLRHPIIQAPMAGVATPQLAAAVSSAGGLGSLGIGASTTAQARQMIDQTRALTAQPFNVNLFCHAPARRDAEGEAGWLQYLAPLFDETGSPPPDTLDEIYTTFIDDTETFEMLLELQPAVVSFHFGLPSFERIASLRDAGIHTMATATCPREARLIEQVGIDAIVAQGIEAGGHRGIFDPDATDEGLSTMVLVRLLSRHTTLPIIAAGGIMDGQAMKSALALGATAVQLGTAFVLCPESSADDAYRERLKSERAAQTRLTKVLSGRPARGMVNRLIAFGEAEGSPPPADYPLAYDATKRLNAAASKLGNHEFAAQWAGQGAPLARELPAAELVALLLEESGMVERSNS</sequence>
<keyword evidence="13" id="KW-1185">Reference proteome</keyword>
<evidence type="ECO:0000256" key="3">
    <source>
        <dbReference type="ARBA" id="ARBA00022575"/>
    </source>
</evidence>
<evidence type="ECO:0000256" key="10">
    <source>
        <dbReference type="ARBA" id="ARBA00049401"/>
    </source>
</evidence>
<dbReference type="Gene3D" id="3.20.20.70">
    <property type="entry name" value="Aldolase class I"/>
    <property type="match status" value="1"/>
</dbReference>
<dbReference type="InterPro" id="IPR013785">
    <property type="entry name" value="Aldolase_TIM"/>
</dbReference>
<comment type="catalytic activity">
    <reaction evidence="10">
        <text>3 propionate 3-nitronate + 3 O2 + H2O = 3 3-oxopropanoate + 2 nitrate + nitrite + H2O2 + 3 H(+)</text>
        <dbReference type="Rhea" id="RHEA:57332"/>
        <dbReference type="ChEBI" id="CHEBI:15377"/>
        <dbReference type="ChEBI" id="CHEBI:15378"/>
        <dbReference type="ChEBI" id="CHEBI:15379"/>
        <dbReference type="ChEBI" id="CHEBI:16240"/>
        <dbReference type="ChEBI" id="CHEBI:16301"/>
        <dbReference type="ChEBI" id="CHEBI:17632"/>
        <dbReference type="ChEBI" id="CHEBI:33190"/>
        <dbReference type="ChEBI" id="CHEBI:136067"/>
    </reaction>
</comment>
<evidence type="ECO:0000313" key="13">
    <source>
        <dbReference type="Proteomes" id="UP000184346"/>
    </source>
</evidence>
<evidence type="ECO:0000256" key="6">
    <source>
        <dbReference type="ARBA" id="ARBA00022741"/>
    </source>
</evidence>
<evidence type="ECO:0000256" key="5">
    <source>
        <dbReference type="ARBA" id="ARBA00022643"/>
    </source>
</evidence>
<evidence type="ECO:0000256" key="4">
    <source>
        <dbReference type="ARBA" id="ARBA00022630"/>
    </source>
</evidence>
<gene>
    <name evidence="12" type="ORF">SAMN02745148_00599</name>
</gene>
<evidence type="ECO:0000256" key="11">
    <source>
        <dbReference type="ARBA" id="ARBA00067136"/>
    </source>
</evidence>
<dbReference type="OrthoDB" id="9778912at2"/>
<dbReference type="Proteomes" id="UP000184346">
    <property type="component" value="Unassembled WGS sequence"/>
</dbReference>
<dbReference type="GO" id="GO:0009636">
    <property type="term" value="P:response to toxic substance"/>
    <property type="evidence" value="ECO:0007669"/>
    <property type="project" value="UniProtKB-KW"/>
</dbReference>
<dbReference type="GO" id="GO:0018580">
    <property type="term" value="F:nitronate monooxygenase activity"/>
    <property type="evidence" value="ECO:0007669"/>
    <property type="project" value="InterPro"/>
</dbReference>
<dbReference type="FunFam" id="3.20.20.70:FF:000154">
    <property type="entry name" value="Probable nitronate monooxygenase"/>
    <property type="match status" value="1"/>
</dbReference>
<comment type="similarity">
    <text evidence="2">Belongs to the nitronate monooxygenase family. NMO class I subfamily.</text>
</comment>
<dbReference type="InterPro" id="IPR004136">
    <property type="entry name" value="NMO"/>
</dbReference>
<dbReference type="Pfam" id="PF03060">
    <property type="entry name" value="NMO"/>
    <property type="match status" value="1"/>
</dbReference>
<proteinExistence type="inferred from homology"/>